<dbReference type="PANTHER" id="PTHR43206">
    <property type="entry name" value="AMINOTRANSFERASE"/>
    <property type="match status" value="1"/>
</dbReference>
<dbReference type="EMBL" id="OW152819">
    <property type="protein sequence ID" value="CAH2073992.1"/>
    <property type="molecule type" value="Genomic_DNA"/>
</dbReference>
<evidence type="ECO:0000256" key="8">
    <source>
        <dbReference type="ARBA" id="ARBA00029760"/>
    </source>
</evidence>
<dbReference type="CDD" id="cd00610">
    <property type="entry name" value="OAT_like"/>
    <property type="match status" value="1"/>
</dbReference>
<dbReference type="InterPro" id="IPR015422">
    <property type="entry name" value="PyrdxlP-dep_Trfase_small"/>
</dbReference>
<dbReference type="PIRSF" id="PIRSF000521">
    <property type="entry name" value="Transaminase_4ab_Lys_Orn"/>
    <property type="match status" value="1"/>
</dbReference>
<evidence type="ECO:0000256" key="7">
    <source>
        <dbReference type="ARBA" id="ARBA00022898"/>
    </source>
</evidence>
<accession>A0ABN8J3B4</accession>
<feature type="non-terminal residue" evidence="13">
    <location>
        <position position="1"/>
    </location>
</feature>
<dbReference type="Gene3D" id="3.90.1150.10">
    <property type="entry name" value="Aspartate Aminotransferase, domain 1"/>
    <property type="match status" value="1"/>
</dbReference>
<dbReference type="InterPro" id="IPR004631">
    <property type="entry name" value="4NH2But_aminotransferase_euk"/>
</dbReference>
<evidence type="ECO:0000256" key="5">
    <source>
        <dbReference type="ARBA" id="ARBA00022576"/>
    </source>
</evidence>
<name>A0ABN8J3B4_9NEOP</name>
<comment type="similarity">
    <text evidence="2 12">Belongs to the class-III pyridoxal-phosphate-dependent aminotransferase family.</text>
</comment>
<evidence type="ECO:0000256" key="2">
    <source>
        <dbReference type="ARBA" id="ARBA00008954"/>
    </source>
</evidence>
<dbReference type="EC" id="2.6.1.22" evidence="3"/>
<dbReference type="NCBIfam" id="TIGR00699">
    <property type="entry name" value="GABAtrns_euk"/>
    <property type="match status" value="1"/>
</dbReference>
<evidence type="ECO:0000256" key="11">
    <source>
        <dbReference type="ARBA" id="ARBA00031787"/>
    </source>
</evidence>
<dbReference type="PANTHER" id="PTHR43206:SF1">
    <property type="entry name" value="4-AMINOBUTYRATE AMINOTRANSFERASE, MITOCHONDRIAL"/>
    <property type="match status" value="1"/>
</dbReference>
<evidence type="ECO:0000256" key="1">
    <source>
        <dbReference type="ARBA" id="ARBA00001933"/>
    </source>
</evidence>
<evidence type="ECO:0000256" key="3">
    <source>
        <dbReference type="ARBA" id="ARBA00012876"/>
    </source>
</evidence>
<organism evidence="13 14">
    <name type="scientific">Iphiclides podalirius</name>
    <name type="common">scarce swallowtail</name>
    <dbReference type="NCBI Taxonomy" id="110791"/>
    <lineage>
        <taxon>Eukaryota</taxon>
        <taxon>Metazoa</taxon>
        <taxon>Ecdysozoa</taxon>
        <taxon>Arthropoda</taxon>
        <taxon>Hexapoda</taxon>
        <taxon>Insecta</taxon>
        <taxon>Pterygota</taxon>
        <taxon>Neoptera</taxon>
        <taxon>Endopterygota</taxon>
        <taxon>Lepidoptera</taxon>
        <taxon>Glossata</taxon>
        <taxon>Ditrysia</taxon>
        <taxon>Papilionoidea</taxon>
        <taxon>Papilionidae</taxon>
        <taxon>Papilioninae</taxon>
        <taxon>Iphiclides</taxon>
    </lineage>
</organism>
<keyword evidence="7 12" id="KW-0663">Pyridoxal phosphate</keyword>
<evidence type="ECO:0000256" key="10">
    <source>
        <dbReference type="ARBA" id="ARBA00030857"/>
    </source>
</evidence>
<dbReference type="Proteomes" id="UP000837857">
    <property type="component" value="Chromosome 7"/>
</dbReference>
<evidence type="ECO:0000256" key="4">
    <source>
        <dbReference type="ARBA" id="ARBA00012912"/>
    </source>
</evidence>
<evidence type="ECO:0000313" key="14">
    <source>
        <dbReference type="Proteomes" id="UP000837857"/>
    </source>
</evidence>
<dbReference type="Gene3D" id="3.40.640.10">
    <property type="entry name" value="Type I PLP-dependent aspartate aminotransferase-like (Major domain)"/>
    <property type="match status" value="1"/>
</dbReference>
<dbReference type="Pfam" id="PF00202">
    <property type="entry name" value="Aminotran_3"/>
    <property type="match status" value="1"/>
</dbReference>
<dbReference type="InterPro" id="IPR015421">
    <property type="entry name" value="PyrdxlP-dep_Trfase_major"/>
</dbReference>
<protein>
    <recommendedName>
        <fullName evidence="10">(S)-3-amino-2-methylpropionate transaminase</fullName>
        <ecNumber evidence="4">2.6.1.19</ecNumber>
        <ecNumber evidence="3">2.6.1.22</ecNumber>
    </recommendedName>
    <alternativeName>
        <fullName evidence="11">GABA aminotransferase</fullName>
    </alternativeName>
    <alternativeName>
        <fullName evidence="9">Gamma-amino-N-butyrate transaminase</fullName>
    </alternativeName>
    <alternativeName>
        <fullName evidence="8">L-AIBAT</fullName>
    </alternativeName>
</protein>
<proteinExistence type="inferred from homology"/>
<dbReference type="EC" id="2.6.1.19" evidence="4"/>
<evidence type="ECO:0000256" key="6">
    <source>
        <dbReference type="ARBA" id="ARBA00022679"/>
    </source>
</evidence>
<keyword evidence="6" id="KW-0808">Transferase</keyword>
<keyword evidence="5" id="KW-0032">Aminotransferase</keyword>
<dbReference type="SUPFAM" id="SSF53383">
    <property type="entry name" value="PLP-dependent transferases"/>
    <property type="match status" value="1"/>
</dbReference>
<evidence type="ECO:0000256" key="12">
    <source>
        <dbReference type="RuleBase" id="RU003560"/>
    </source>
</evidence>
<dbReference type="InterPro" id="IPR005814">
    <property type="entry name" value="Aminotrans_3"/>
</dbReference>
<keyword evidence="14" id="KW-1185">Reference proteome</keyword>
<comment type="cofactor">
    <cofactor evidence="1">
        <name>pyridoxal 5'-phosphate</name>
        <dbReference type="ChEBI" id="CHEBI:597326"/>
    </cofactor>
</comment>
<gene>
    <name evidence="13" type="ORF">IPOD504_LOCUS15884</name>
</gene>
<dbReference type="InterPro" id="IPR015424">
    <property type="entry name" value="PyrdxlP-dep_Trfase"/>
</dbReference>
<reference evidence="13" key="1">
    <citation type="submission" date="2022-03" db="EMBL/GenBank/DDBJ databases">
        <authorList>
            <person name="Martin H S."/>
        </authorList>
    </citation>
    <scope>NUCLEOTIDE SEQUENCE</scope>
</reference>
<sequence>MLRSTNGLFLINKVKGAAFHFRYSSISTECEPEKPCIRTPVPGPKTQQLFKELNSLQQAGAVQLFADYDKCIGNYFVDADGNTFLDAFTQISSIPIGYNHPKLMNIFNDQHNLKQLINRPAIGVFPSSNWPEMLKSVLMSVAPRGLNCIATMMCGSCSNENAYKTALMWYRTKERGGKTDFTTDEMESCMMNQPPGAPDLSIMSFNGGFHGRTFGALSTTRSKPIHKLDCPAFDWPMAPFPKYKYPLDQNERENCEEDKKCLEQVEDIIEKYKKCKPVAAIVVEPIQAEGGDNHASSEFFRNLQKICKKNGVAFIIDEVQTGCGPTGKMWCHEHFDLPTPPDIVTFSKKMLTGGFYFSESFMPPQAYRVFNTWMGDPGKMILLKQVLSVIKEDNLICSTQDTGNYLKEGLHKLENEMSHVISSVRGLGTFIAFNAPTSEARDKINADLKKNGVLGGVCGETAIRIRPALIFQRKHADIYLDTLRKTLKTI</sequence>
<evidence type="ECO:0000313" key="13">
    <source>
        <dbReference type="EMBL" id="CAH2073992.1"/>
    </source>
</evidence>
<evidence type="ECO:0000256" key="9">
    <source>
        <dbReference type="ARBA" id="ARBA00030204"/>
    </source>
</evidence>